<evidence type="ECO:0000256" key="12">
    <source>
        <dbReference type="ARBA" id="ARBA00023136"/>
    </source>
</evidence>
<keyword evidence="5 20" id="KW-0812">Transmembrane</keyword>
<dbReference type="GO" id="GO:0030246">
    <property type="term" value="F:carbohydrate binding"/>
    <property type="evidence" value="ECO:0007669"/>
    <property type="project" value="UniProtKB-KW"/>
</dbReference>
<organism evidence="24 25">
    <name type="scientific">Populus tomentosa</name>
    <name type="common">Chinese white poplar</name>
    <dbReference type="NCBI Taxonomy" id="118781"/>
    <lineage>
        <taxon>Eukaryota</taxon>
        <taxon>Viridiplantae</taxon>
        <taxon>Streptophyta</taxon>
        <taxon>Embryophyta</taxon>
        <taxon>Tracheophyta</taxon>
        <taxon>Spermatophyta</taxon>
        <taxon>Magnoliopsida</taxon>
        <taxon>eudicotyledons</taxon>
        <taxon>Gunneridae</taxon>
        <taxon>Pentapetalae</taxon>
        <taxon>rosids</taxon>
        <taxon>fabids</taxon>
        <taxon>Malpighiales</taxon>
        <taxon>Salicaceae</taxon>
        <taxon>Saliceae</taxon>
        <taxon>Populus</taxon>
    </lineage>
</organism>
<dbReference type="Pfam" id="PF00069">
    <property type="entry name" value="Pkinase"/>
    <property type="match status" value="1"/>
</dbReference>
<dbReference type="OrthoDB" id="1930390at2759"/>
<keyword evidence="12 20" id="KW-0472">Membrane</keyword>
<evidence type="ECO:0000256" key="16">
    <source>
        <dbReference type="ARBA" id="ARBA00047899"/>
    </source>
</evidence>
<keyword evidence="8 18" id="KW-0547">Nucleotide-binding</keyword>
<evidence type="ECO:0000259" key="23">
    <source>
        <dbReference type="PROSITE" id="PS50927"/>
    </source>
</evidence>
<evidence type="ECO:0000256" key="21">
    <source>
        <dbReference type="SAM" id="SignalP"/>
    </source>
</evidence>
<keyword evidence="2 18" id="KW-0723">Serine/threonine-protein kinase</keyword>
<dbReference type="Pfam" id="PF01453">
    <property type="entry name" value="B_lectin"/>
    <property type="match status" value="1"/>
</dbReference>
<evidence type="ECO:0000256" key="5">
    <source>
        <dbReference type="ARBA" id="ARBA00022692"/>
    </source>
</evidence>
<evidence type="ECO:0000256" key="15">
    <source>
        <dbReference type="ARBA" id="ARBA00023180"/>
    </source>
</evidence>
<feature type="transmembrane region" description="Helical" evidence="20">
    <location>
        <begin position="456"/>
        <end position="485"/>
    </location>
</feature>
<feature type="domain" description="Bulb-type lectin" evidence="23">
    <location>
        <begin position="20"/>
        <end position="149"/>
    </location>
</feature>
<sequence>MDSKFAFSCLLFCVLVSLHSVISQTSGTVNVGESLTAMGQNPPCLSPSNDFAFGFRQISENDDFFLLAIWYYKIPDRTVVWYANGGNPAPRGSKVELTADRGLVLKDPRDSEIWRSGFSVGTVTHGVMNDTGNFVLFNVNSGSQALWQSFSNPTDTLLPTQIMKIEGMLSSRKSETNFSQGRFQFRLLRTGSAVLNPINLPTKYPYDQYYTKGTRDAANSSNAGIQVVFDELGYLYVRKRNDERFNLTPDEMVPVTGYYHKATLNFDGVFTISHHPKSSSSNETWTVITTIPSNICLGLNGPQGSGICGFNNVCKLKDDQRPTCECPPGYSLVDPDDKYGSCKPDFLQGCEVDGQRPQEDLYTSVELRNTDWAPSDYELMKPCSQEDCRKSCMQDCFCAAAVSKYDNCWKKKLPLSNGRKDIAVSSVAYLKVSKANSTLQNPLCPPPNAEKNQDSLIVIVSVLLGGSVIVVFVLAGLLCSGPFFYHKKHTEKHQQESSMGMNLRCLTYKELEDATNGFDEELGRGSFGIVYKGVIETGSTVPISIAVKKLDRLVKDGDEEFKTEVKVIGQTHHKNLVQLLGYCNEGQNRLLVYEFLSNGTLASLLFGDLKPSWYQRTQIALGTGKGLLYLHEECSTQIIHCDIKPQNILLDDSYNARISDFGLAKLLMINQTHTKTNIRGTKGYVAPEWFRSKPITVKVDVYSFGVMLLEIISCRRSVVIETGENDGEILTDWAYDCFRRGTLDALVDDDPEATSDMKRLEKYVMIALWCIQEDPSLRPTMKKVMLMLEGIVQVAIPPCPCSFSGTIS</sequence>
<dbReference type="GO" id="GO:0005524">
    <property type="term" value="F:ATP binding"/>
    <property type="evidence" value="ECO:0007669"/>
    <property type="project" value="UniProtKB-UniRule"/>
</dbReference>
<keyword evidence="11 20" id="KW-1133">Transmembrane helix</keyword>
<gene>
    <name evidence="24" type="ORF">POTOM_000115</name>
</gene>
<dbReference type="InterPro" id="IPR051343">
    <property type="entry name" value="G-type_lectin_kinases/EP1-like"/>
</dbReference>
<evidence type="ECO:0000256" key="13">
    <source>
        <dbReference type="ARBA" id="ARBA00023157"/>
    </source>
</evidence>
<dbReference type="InterPro" id="IPR024171">
    <property type="entry name" value="SRK-like_kinase"/>
</dbReference>
<feature type="domain" description="Protein kinase" evidence="22">
    <location>
        <begin position="516"/>
        <end position="792"/>
    </location>
</feature>
<evidence type="ECO:0000256" key="1">
    <source>
        <dbReference type="ARBA" id="ARBA00004479"/>
    </source>
</evidence>
<keyword evidence="9 18" id="KW-0418">Kinase</keyword>
<dbReference type="SMART" id="SM00220">
    <property type="entry name" value="S_TKc"/>
    <property type="match status" value="1"/>
</dbReference>
<dbReference type="EMBL" id="JAAWWB010000001">
    <property type="protein sequence ID" value="KAG6791005.1"/>
    <property type="molecule type" value="Genomic_DNA"/>
</dbReference>
<keyword evidence="10 18" id="KW-0067">ATP-binding</keyword>
<dbReference type="PROSITE" id="PS00107">
    <property type="entry name" value="PROTEIN_KINASE_ATP"/>
    <property type="match status" value="1"/>
</dbReference>
<keyword evidence="3" id="KW-0245">EGF-like domain</keyword>
<evidence type="ECO:0000256" key="6">
    <source>
        <dbReference type="ARBA" id="ARBA00022729"/>
    </source>
</evidence>
<keyword evidence="14" id="KW-0675">Receptor</keyword>
<keyword evidence="4 18" id="KW-0808">Transferase</keyword>
<dbReference type="GO" id="GO:0004674">
    <property type="term" value="F:protein serine/threonine kinase activity"/>
    <property type="evidence" value="ECO:0007669"/>
    <property type="project" value="UniProtKB-KW"/>
</dbReference>
<evidence type="ECO:0000256" key="19">
    <source>
        <dbReference type="PROSITE-ProRule" id="PRU10141"/>
    </source>
</evidence>
<dbReference type="SMART" id="SM00108">
    <property type="entry name" value="B_lectin"/>
    <property type="match status" value="1"/>
</dbReference>
<evidence type="ECO:0000256" key="3">
    <source>
        <dbReference type="ARBA" id="ARBA00022536"/>
    </source>
</evidence>
<keyword evidence="6 21" id="KW-0732">Signal</keyword>
<dbReference type="PANTHER" id="PTHR47976">
    <property type="entry name" value="G-TYPE LECTIN S-RECEPTOR-LIKE SERINE/THREONINE-PROTEIN KINASE SD2-5"/>
    <property type="match status" value="1"/>
</dbReference>
<dbReference type="EC" id="2.7.11.1" evidence="18"/>
<reference evidence="24" key="1">
    <citation type="journal article" date="2020" name="bioRxiv">
        <title>Hybrid origin of Populus tomentosa Carr. identified through genome sequencing and phylogenomic analysis.</title>
        <authorList>
            <person name="An X."/>
            <person name="Gao K."/>
            <person name="Chen Z."/>
            <person name="Li J."/>
            <person name="Yang X."/>
            <person name="Yang X."/>
            <person name="Zhou J."/>
            <person name="Guo T."/>
            <person name="Zhao T."/>
            <person name="Huang S."/>
            <person name="Miao D."/>
            <person name="Khan W.U."/>
            <person name="Rao P."/>
            <person name="Ye M."/>
            <person name="Lei B."/>
            <person name="Liao W."/>
            <person name="Wang J."/>
            <person name="Ji L."/>
            <person name="Li Y."/>
            <person name="Guo B."/>
            <person name="Mustafa N.S."/>
            <person name="Li S."/>
            <person name="Yun Q."/>
            <person name="Keller S.R."/>
            <person name="Mao J."/>
            <person name="Zhang R."/>
            <person name="Strauss S.H."/>
        </authorList>
    </citation>
    <scope>NUCLEOTIDE SEQUENCE</scope>
    <source>
        <strain evidence="24">GM15</strain>
        <tissue evidence="24">Leaf</tissue>
    </source>
</reference>
<dbReference type="AlphaFoldDB" id="A0A8X8AYS6"/>
<keyword evidence="7" id="KW-0430">Lectin</keyword>
<name>A0A8X8AYS6_POPTO</name>
<evidence type="ECO:0000256" key="2">
    <source>
        <dbReference type="ARBA" id="ARBA00022527"/>
    </source>
</evidence>
<dbReference type="CDD" id="cd14066">
    <property type="entry name" value="STKc_IRAK"/>
    <property type="match status" value="1"/>
</dbReference>
<keyword evidence="25" id="KW-1185">Reference proteome</keyword>
<evidence type="ECO:0000256" key="17">
    <source>
        <dbReference type="ARBA" id="ARBA00048679"/>
    </source>
</evidence>
<evidence type="ECO:0000256" key="20">
    <source>
        <dbReference type="SAM" id="Phobius"/>
    </source>
</evidence>
<evidence type="ECO:0000256" key="10">
    <source>
        <dbReference type="ARBA" id="ARBA00022840"/>
    </source>
</evidence>
<evidence type="ECO:0000256" key="14">
    <source>
        <dbReference type="ARBA" id="ARBA00023170"/>
    </source>
</evidence>
<dbReference type="InterPro" id="IPR008271">
    <property type="entry name" value="Ser/Thr_kinase_AS"/>
</dbReference>
<evidence type="ECO:0000256" key="11">
    <source>
        <dbReference type="ARBA" id="ARBA00022989"/>
    </source>
</evidence>
<dbReference type="PROSITE" id="PS50927">
    <property type="entry name" value="BULB_LECTIN"/>
    <property type="match status" value="1"/>
</dbReference>
<evidence type="ECO:0000259" key="22">
    <source>
        <dbReference type="PROSITE" id="PS50011"/>
    </source>
</evidence>
<dbReference type="InterPro" id="IPR000719">
    <property type="entry name" value="Prot_kinase_dom"/>
</dbReference>
<dbReference type="GO" id="GO:0016020">
    <property type="term" value="C:membrane"/>
    <property type="evidence" value="ECO:0007669"/>
    <property type="project" value="UniProtKB-SubCell"/>
</dbReference>
<evidence type="ECO:0000313" key="25">
    <source>
        <dbReference type="Proteomes" id="UP000886885"/>
    </source>
</evidence>
<keyword evidence="13" id="KW-1015">Disulfide bond</keyword>
<dbReference type="PROSITE" id="PS50011">
    <property type="entry name" value="PROTEIN_KINASE_DOM"/>
    <property type="match status" value="1"/>
</dbReference>
<protein>
    <recommendedName>
        <fullName evidence="18">Receptor-like serine/threonine-protein kinase</fullName>
        <ecNumber evidence="18">2.7.11.1</ecNumber>
    </recommendedName>
</protein>
<dbReference type="InterPro" id="IPR017441">
    <property type="entry name" value="Protein_kinase_ATP_BS"/>
</dbReference>
<comment type="similarity">
    <text evidence="18">Belongs to the protein kinase superfamily. Ser/Thr protein kinase family.</text>
</comment>
<dbReference type="PIRSF" id="PIRSF000641">
    <property type="entry name" value="SRK"/>
    <property type="match status" value="1"/>
</dbReference>
<keyword evidence="15" id="KW-0325">Glycoprotein</keyword>
<evidence type="ECO:0000256" key="18">
    <source>
        <dbReference type="PIRNR" id="PIRNR000641"/>
    </source>
</evidence>
<evidence type="ECO:0000256" key="4">
    <source>
        <dbReference type="ARBA" id="ARBA00022679"/>
    </source>
</evidence>
<feature type="signal peptide" evidence="21">
    <location>
        <begin position="1"/>
        <end position="23"/>
    </location>
</feature>
<dbReference type="PANTHER" id="PTHR47976:SF15">
    <property type="entry name" value="G-TYPE LECTIN S-RECEPTOR-LIKE SERINE_THREONINE-PROTEIN KINASE RLK1"/>
    <property type="match status" value="1"/>
</dbReference>
<evidence type="ECO:0000256" key="7">
    <source>
        <dbReference type="ARBA" id="ARBA00022734"/>
    </source>
</evidence>
<dbReference type="FunFam" id="1.10.510.10:FF:000237">
    <property type="entry name" value="G-type lectin S-receptor-like serine/threonine-protein kinase"/>
    <property type="match status" value="1"/>
</dbReference>
<comment type="subcellular location">
    <subcellularLocation>
        <location evidence="1">Membrane</location>
        <topology evidence="1">Single-pass type I membrane protein</topology>
    </subcellularLocation>
</comment>
<dbReference type="CDD" id="cd00028">
    <property type="entry name" value="B_lectin"/>
    <property type="match status" value="1"/>
</dbReference>
<dbReference type="FunFam" id="2.90.10.30:FF:000001">
    <property type="entry name" value="Serine/threonine-protein kinase"/>
    <property type="match status" value="1"/>
</dbReference>
<dbReference type="InterPro" id="IPR001480">
    <property type="entry name" value="Bulb-type_lectin_dom"/>
</dbReference>
<evidence type="ECO:0000256" key="9">
    <source>
        <dbReference type="ARBA" id="ARBA00022777"/>
    </source>
</evidence>
<feature type="binding site" evidence="19">
    <location>
        <position position="549"/>
    </location>
    <ligand>
        <name>ATP</name>
        <dbReference type="ChEBI" id="CHEBI:30616"/>
    </ligand>
</feature>
<evidence type="ECO:0000256" key="8">
    <source>
        <dbReference type="ARBA" id="ARBA00022741"/>
    </source>
</evidence>
<dbReference type="PROSITE" id="PS00108">
    <property type="entry name" value="PROTEIN_KINASE_ST"/>
    <property type="match status" value="1"/>
</dbReference>
<dbReference type="CDD" id="cd01098">
    <property type="entry name" value="PAN_AP_plant"/>
    <property type="match status" value="1"/>
</dbReference>
<accession>A0A8X8AYS6</accession>
<feature type="chain" id="PRO_5036470392" description="Receptor-like serine/threonine-protein kinase" evidence="21">
    <location>
        <begin position="24"/>
        <end position="808"/>
    </location>
</feature>
<proteinExistence type="inferred from homology"/>
<dbReference type="FunFam" id="3.30.200.20:FF:000059">
    <property type="entry name" value="S-receptor-like serine/threonine-protein kinase"/>
    <property type="match status" value="1"/>
</dbReference>
<dbReference type="FunFam" id="2.90.10.10:FF:000013">
    <property type="entry name" value="G-type lectin S-receptor-like serine/threonine-protein kinase LECRK1"/>
    <property type="match status" value="1"/>
</dbReference>
<evidence type="ECO:0000313" key="24">
    <source>
        <dbReference type="EMBL" id="KAG6791005.1"/>
    </source>
</evidence>
<comment type="catalytic activity">
    <reaction evidence="16 18">
        <text>L-threonyl-[protein] + ATP = O-phospho-L-threonyl-[protein] + ADP + H(+)</text>
        <dbReference type="Rhea" id="RHEA:46608"/>
        <dbReference type="Rhea" id="RHEA-COMP:11060"/>
        <dbReference type="Rhea" id="RHEA-COMP:11605"/>
        <dbReference type="ChEBI" id="CHEBI:15378"/>
        <dbReference type="ChEBI" id="CHEBI:30013"/>
        <dbReference type="ChEBI" id="CHEBI:30616"/>
        <dbReference type="ChEBI" id="CHEBI:61977"/>
        <dbReference type="ChEBI" id="CHEBI:456216"/>
        <dbReference type="EC" id="2.7.11.1"/>
    </reaction>
</comment>
<dbReference type="Proteomes" id="UP000886885">
    <property type="component" value="Chromosome 1A"/>
</dbReference>
<comment type="catalytic activity">
    <reaction evidence="17 18">
        <text>L-seryl-[protein] + ATP = O-phospho-L-seryl-[protein] + ADP + H(+)</text>
        <dbReference type="Rhea" id="RHEA:17989"/>
        <dbReference type="Rhea" id="RHEA-COMP:9863"/>
        <dbReference type="Rhea" id="RHEA-COMP:11604"/>
        <dbReference type="ChEBI" id="CHEBI:15378"/>
        <dbReference type="ChEBI" id="CHEBI:29999"/>
        <dbReference type="ChEBI" id="CHEBI:30616"/>
        <dbReference type="ChEBI" id="CHEBI:83421"/>
        <dbReference type="ChEBI" id="CHEBI:456216"/>
        <dbReference type="EC" id="2.7.11.1"/>
    </reaction>
</comment>
<comment type="caution">
    <text evidence="24">The sequence shown here is derived from an EMBL/GenBank/DDBJ whole genome shotgun (WGS) entry which is preliminary data.</text>
</comment>